<evidence type="ECO:0000313" key="3">
    <source>
        <dbReference type="EMBL" id="GFK92583.1"/>
    </source>
</evidence>
<sequence length="1410" mass="148289">MPRTAPLALVLAVLVLVLLAFTPPSAQAQAQAQERRWLPAQLAPWEGWALHGQDEALCPPLAQDPTRRQCLFPTWLSVAADGSGAGFSMVWRVFSPSLVSLPWGQGLWPEDVKVFGKPVPVLDAGGVPGVRLEPGEWQVTGRLSWKSRPAFLNVPPRTGLVELVLDRAPVAAPRLSGDGRLELAAPGSAAVPAGDSLRVNVLRLLRDGVPVRMVTLARLDVSGRARTLELDGLLLPGTEPLAVRSPVPVGFGPDGRVSVLAGAGRHEVEIESRFTGDPASVGPLRLPFGPEVWAFAPDAPLREALLSGLPPVDPKTTDLPAAWKRHQAYAASDGATLVLATARRGEPPAQGQGPSLARRLWLDPDGRGFTVQDRLEGRLGGSGDRGWTLAMTPPGELGRATLDGRDQPVVLLGGEGGVARGVVLRRAELNLTAESRSPGRGAALPASGWDARVSSLSAVLELPPGWSLLAASGPERAEGSWADGWSLMDIFLALFIPLCAWKLGRPLAGGALLAFLAVSLHEQGAPVWQWLPLLAALALERGFARMSGGARMAGFLKTLAVALLAVTALPFALEQARFGLHPQLEELSGPTPWEAQGVRRKAAPARAPAPAPALQATGAQKPDASAPEASGPEGASLALRMQEAAPSEEQPAAPSPPAPPAVKPSPPGGRAGLEQDPNSLVQTGPGLPLWRWREVRLSWTGPVEPSERLSLVLVPPVVNAFLHLARAALILAALGLLTVRGKASPRAAAVAACLLALLASPAQAGDIPSKDMLDELRARLLRPAECQPHCAGVSRLGVALDAQTLTMTVWAGAAARLALPLPGAGDGWRPRQVSVDGRPAAVLFLDGVACVLLEPGAHTVVLAGPAPSGASFTISSPVPPKLAEARAPGWSVLGIGPDGALEGGLRFTRRQDPAASGKDAPGALASAVPPFLEVERSLELGLTWSAVTTVRRLSGGGEPLSVPVPLLPGETVTGQGVRVEDGRAVAVLAAGQERVSWRSRLDVIPSLELKAPQGVDWVESWKLSASPVWEVRFAGVVPVATRDAQGRFAPFWRPWPGESVTLAVTRPAPAPGESLTIDAARLKASPGERSEEAVLELRLRSALGGRHVLRLPPDAQVTGVTLGGRPASWTPGPGGELALTLPPGASEPRVSWRQEARGLWRATLPAVDLGHPAANARLQLELPRDRLTLFVWGDTPFAPAVTLWGTLAGVALAATLLGRIPWTPLRFRHWLLLGLGLSQTQPEVAAAAVAWLLALGWRRGHAPAGRFGFDLLQTLLAVTVLAGLACLFEAVRSGLLGDPALAVTGNGSTPWSLAWDFGRVPGELPDAGAFTVPAWWRRGLMLAWSMWLAWSLSGWLRWGWECYSEGGVWRRPVFSWPWRRGASGREAPAGSAPGGVTQGSPPPDKGEPRS</sequence>
<dbReference type="RefSeq" id="WP_173080783.1">
    <property type="nucleotide sequence ID" value="NZ_BLTE01000001.1"/>
</dbReference>
<name>A0A6V8LIP1_9BACT</name>
<feature type="compositionally biased region" description="Low complexity" evidence="1">
    <location>
        <begin position="643"/>
        <end position="652"/>
    </location>
</feature>
<feature type="region of interest" description="Disordered" evidence="1">
    <location>
        <begin position="585"/>
        <end position="685"/>
    </location>
</feature>
<feature type="region of interest" description="Disordered" evidence="1">
    <location>
        <begin position="1382"/>
        <end position="1410"/>
    </location>
</feature>
<comment type="caution">
    <text evidence="3">The sequence shown here is derived from an EMBL/GenBank/DDBJ whole genome shotgun (WGS) entry which is preliminary data.</text>
</comment>
<reference evidence="3 4" key="1">
    <citation type="submission" date="2020-04" db="EMBL/GenBank/DDBJ databases">
        <authorList>
            <consortium name="Desulfovibrio sp. FSS-1 genome sequencing consortium"/>
            <person name="Shimoshige H."/>
            <person name="Kobayashi H."/>
            <person name="Maekawa T."/>
        </authorList>
    </citation>
    <scope>NUCLEOTIDE SEQUENCE [LARGE SCALE GENOMIC DNA]</scope>
    <source>
        <strain evidence="3 4">SIID29052-01</strain>
    </source>
</reference>
<keyword evidence="4" id="KW-1185">Reference proteome</keyword>
<dbReference type="EMBL" id="BLTE01000001">
    <property type="protein sequence ID" value="GFK92583.1"/>
    <property type="molecule type" value="Genomic_DNA"/>
</dbReference>
<feature type="chain" id="PRO_5028860977" evidence="2">
    <location>
        <begin position="29"/>
        <end position="1410"/>
    </location>
</feature>
<feature type="compositionally biased region" description="Pro residues" evidence="1">
    <location>
        <begin position="653"/>
        <end position="667"/>
    </location>
</feature>
<organism evidence="3 4">
    <name type="scientific">Fundidesulfovibrio magnetotacticus</name>
    <dbReference type="NCBI Taxonomy" id="2730080"/>
    <lineage>
        <taxon>Bacteria</taxon>
        <taxon>Pseudomonadati</taxon>
        <taxon>Thermodesulfobacteriota</taxon>
        <taxon>Desulfovibrionia</taxon>
        <taxon>Desulfovibrionales</taxon>
        <taxon>Desulfovibrionaceae</taxon>
        <taxon>Fundidesulfovibrio</taxon>
    </lineage>
</organism>
<accession>A0A6V8LIP1</accession>
<evidence type="ECO:0000313" key="4">
    <source>
        <dbReference type="Proteomes" id="UP000494245"/>
    </source>
</evidence>
<gene>
    <name evidence="3" type="ORF">NNJEOMEG_00408</name>
</gene>
<proteinExistence type="predicted"/>
<evidence type="ECO:0000256" key="1">
    <source>
        <dbReference type="SAM" id="MobiDB-lite"/>
    </source>
</evidence>
<keyword evidence="2" id="KW-0732">Signal</keyword>
<protein>
    <submittedName>
        <fullName evidence="3">Uncharacterized protein</fullName>
    </submittedName>
</protein>
<evidence type="ECO:0000256" key="2">
    <source>
        <dbReference type="SAM" id="SignalP"/>
    </source>
</evidence>
<feature type="signal peptide" evidence="2">
    <location>
        <begin position="1"/>
        <end position="28"/>
    </location>
</feature>
<dbReference type="Proteomes" id="UP000494245">
    <property type="component" value="Unassembled WGS sequence"/>
</dbReference>
<reference evidence="3 4" key="2">
    <citation type="submission" date="2020-05" db="EMBL/GenBank/DDBJ databases">
        <title>Draft genome sequence of Desulfovibrio sp. strainFSS-1.</title>
        <authorList>
            <person name="Shimoshige H."/>
            <person name="Kobayashi H."/>
            <person name="Maekawa T."/>
        </authorList>
    </citation>
    <scope>NUCLEOTIDE SEQUENCE [LARGE SCALE GENOMIC DNA]</scope>
    <source>
        <strain evidence="3 4">SIID29052-01</strain>
    </source>
</reference>